<comment type="caution">
    <text evidence="1">The sequence shown here is derived from an EMBL/GenBank/DDBJ whole genome shotgun (WGS) entry which is preliminary data.</text>
</comment>
<dbReference type="Gene3D" id="1.25.40.20">
    <property type="entry name" value="Ankyrin repeat-containing domain"/>
    <property type="match status" value="1"/>
</dbReference>
<gene>
    <name evidence="1" type="ORF">BB560_000884</name>
</gene>
<dbReference type="OrthoDB" id="194358at2759"/>
<organism evidence="1 2">
    <name type="scientific">Smittium megazygosporum</name>
    <dbReference type="NCBI Taxonomy" id="133381"/>
    <lineage>
        <taxon>Eukaryota</taxon>
        <taxon>Fungi</taxon>
        <taxon>Fungi incertae sedis</taxon>
        <taxon>Zoopagomycota</taxon>
        <taxon>Kickxellomycotina</taxon>
        <taxon>Harpellomycetes</taxon>
        <taxon>Harpellales</taxon>
        <taxon>Legeriomycetaceae</taxon>
        <taxon>Smittium</taxon>
    </lineage>
</organism>
<dbReference type="AlphaFoldDB" id="A0A2T9ZJ56"/>
<proteinExistence type="predicted"/>
<dbReference type="Pfam" id="PF12796">
    <property type="entry name" value="Ank_2"/>
    <property type="match status" value="1"/>
</dbReference>
<keyword evidence="2" id="KW-1185">Reference proteome</keyword>
<evidence type="ECO:0000313" key="1">
    <source>
        <dbReference type="EMBL" id="PVV04618.1"/>
    </source>
</evidence>
<sequence length="416" mass="47208">MRFLDLPFEVLKRIVLLSGNPEVFCVNKFLAVLFLGTDRKIKIEFILNQANGNFVSGFQKLIKKRFLDVDLLEMFLHQAIPSLLDTTFDKLNCSNRTKAIKLNLESFCSQELKNISLLAYLPQIMFSDGHALEKKLCWPERLKNNFSKVNLPLWIFKPKKSNSLLKYTKLIESIEESRFKDGPSPYSEYTYCSQLARAHFSSNERPLFVHDNLKGKEQSGLELCCNTRTDNLCTNHTLNSQTFSNQKLHLGALQKSAALSKIDYAPIVESCNDSLNRLDLAPSRKERAHCNICLQPATTQLLDQNKEKNRLLELVDYLLALGVSPKSHKGLPLINSVISKNSKMVKLLLHYGADPNCNENMPALIASANGDIEILNLLFEHGAVANPKCQKLAVKNKHWNVVELLMLHNIMPDLKN</sequence>
<dbReference type="STRING" id="133381.A0A2T9ZJ56"/>
<reference evidence="1 2" key="1">
    <citation type="journal article" date="2018" name="MBio">
        <title>Comparative Genomics Reveals the Core Gene Toolbox for the Fungus-Insect Symbiosis.</title>
        <authorList>
            <person name="Wang Y."/>
            <person name="Stata M."/>
            <person name="Wang W."/>
            <person name="Stajich J.E."/>
            <person name="White M.M."/>
            <person name="Moncalvo J.M."/>
        </authorList>
    </citation>
    <scope>NUCLEOTIDE SEQUENCE [LARGE SCALE GENOMIC DNA]</scope>
    <source>
        <strain evidence="1 2">SC-DP-2</strain>
    </source>
</reference>
<accession>A0A2T9ZJ56</accession>
<dbReference type="InterPro" id="IPR036770">
    <property type="entry name" value="Ankyrin_rpt-contain_sf"/>
</dbReference>
<dbReference type="EMBL" id="MBFS01000101">
    <property type="protein sequence ID" value="PVV04618.1"/>
    <property type="molecule type" value="Genomic_DNA"/>
</dbReference>
<name>A0A2T9ZJ56_9FUNG</name>
<evidence type="ECO:0008006" key="3">
    <source>
        <dbReference type="Google" id="ProtNLM"/>
    </source>
</evidence>
<dbReference type="InterPro" id="IPR002110">
    <property type="entry name" value="Ankyrin_rpt"/>
</dbReference>
<evidence type="ECO:0000313" key="2">
    <source>
        <dbReference type="Proteomes" id="UP000245609"/>
    </source>
</evidence>
<dbReference type="SMART" id="SM00248">
    <property type="entry name" value="ANK"/>
    <property type="match status" value="2"/>
</dbReference>
<dbReference type="SUPFAM" id="SSF48403">
    <property type="entry name" value="Ankyrin repeat"/>
    <property type="match status" value="1"/>
</dbReference>
<protein>
    <recommendedName>
        <fullName evidence="3">Ankyrin repeat protein</fullName>
    </recommendedName>
</protein>
<dbReference type="Proteomes" id="UP000245609">
    <property type="component" value="Unassembled WGS sequence"/>
</dbReference>